<dbReference type="Pfam" id="PF09314">
    <property type="entry name" value="DUF1972"/>
    <property type="match status" value="1"/>
</dbReference>
<feature type="domain" description="Glycosyl transferase family 1" evidence="3">
    <location>
        <begin position="189"/>
        <end position="314"/>
    </location>
</feature>
<dbReference type="RefSeq" id="WP_168672999.1">
    <property type="nucleotide sequence ID" value="NZ_JAAVTK010000004.1"/>
</dbReference>
<gene>
    <name evidence="5" type="ORF">HBN54_001977</name>
</gene>
<keyword evidence="6" id="KW-1185">Reference proteome</keyword>
<dbReference type="EMBL" id="JAAVTK010000004">
    <property type="protein sequence ID" value="NKI89382.1"/>
    <property type="molecule type" value="Genomic_DNA"/>
</dbReference>
<dbReference type="InterPro" id="IPR015393">
    <property type="entry name" value="DUF1972"/>
</dbReference>
<evidence type="ECO:0000259" key="4">
    <source>
        <dbReference type="Pfam" id="PF09314"/>
    </source>
</evidence>
<dbReference type="Proteomes" id="UP000717634">
    <property type="component" value="Unassembled WGS sequence"/>
</dbReference>
<comment type="caution">
    <text evidence="5">The sequence shown here is derived from an EMBL/GenBank/DDBJ whole genome shotgun (WGS) entry which is preliminary data.</text>
</comment>
<feature type="transmembrane region" description="Helical" evidence="2">
    <location>
        <begin position="84"/>
        <end position="108"/>
    </location>
</feature>
<evidence type="ECO:0000256" key="2">
    <source>
        <dbReference type="SAM" id="Phobius"/>
    </source>
</evidence>
<evidence type="ECO:0000259" key="3">
    <source>
        <dbReference type="Pfam" id="PF00534"/>
    </source>
</evidence>
<dbReference type="PANTHER" id="PTHR46401:SF2">
    <property type="entry name" value="GLYCOSYLTRANSFERASE WBBK-RELATED"/>
    <property type="match status" value="1"/>
</dbReference>
<evidence type="ECO:0000313" key="6">
    <source>
        <dbReference type="Proteomes" id="UP000717634"/>
    </source>
</evidence>
<evidence type="ECO:0000256" key="1">
    <source>
        <dbReference type="ARBA" id="ARBA00022679"/>
    </source>
</evidence>
<accession>A0ABX1HGR0</accession>
<organism evidence="5 6">
    <name type="scientific">Hymenobacter artigasi</name>
    <dbReference type="NCBI Taxonomy" id="2719616"/>
    <lineage>
        <taxon>Bacteria</taxon>
        <taxon>Pseudomonadati</taxon>
        <taxon>Bacteroidota</taxon>
        <taxon>Cytophagia</taxon>
        <taxon>Cytophagales</taxon>
        <taxon>Hymenobacteraceae</taxon>
        <taxon>Hymenobacter</taxon>
    </lineage>
</organism>
<evidence type="ECO:0000313" key="5">
    <source>
        <dbReference type="EMBL" id="NKI89382.1"/>
    </source>
</evidence>
<keyword evidence="2" id="KW-1133">Transmembrane helix</keyword>
<reference evidence="5 6" key="1">
    <citation type="submission" date="2020-03" db="EMBL/GenBank/DDBJ databases">
        <title>Genomic Encyclopedia of Type Strains, Phase IV (KMG-V): Genome sequencing to study the core and pangenomes of soil and plant-associated prokaryotes.</title>
        <authorList>
            <person name="Whitman W."/>
        </authorList>
    </citation>
    <scope>NUCLEOTIDE SEQUENCE [LARGE SCALE GENOMIC DNA]</scope>
    <source>
        <strain evidence="5 6">1B</strain>
    </source>
</reference>
<dbReference type="Pfam" id="PF00534">
    <property type="entry name" value="Glycos_transf_1"/>
    <property type="match status" value="1"/>
</dbReference>
<protein>
    <submittedName>
        <fullName evidence="5">Glycosyltransferase involved in cell wall biosynthesis</fullName>
    </submittedName>
</protein>
<proteinExistence type="predicted"/>
<dbReference type="Gene3D" id="3.40.50.2000">
    <property type="entry name" value="Glycogen Phosphorylase B"/>
    <property type="match status" value="2"/>
</dbReference>
<sequence>MSTNTHKKVAIIGTVGLPACYGGFETLTAYLVKYLHEQHDLTVYCSGKTYPKAERRSHYEGAKLVYLPLQANGVQSIIYDCLSILHAVLFADVLLVLGVPGALMLPFVRWFTNKKIIVSIDGIEWRREKWSPFAKRFLRWSENLAVKYSHADISDNDAIQDYTARAYSTRSRVIEYGGDHARPQPITDEARAQYPFLAKPYAFKVCRIEPENNVSMVLEAFAALPSYTFVIVGNWKNSVYGRRIFAEFGNGAYPNLHLLDPIYNQQQLDVLRSNCAVYVHGHSAGGTNPSLVEAMSLGRPVLAFHASFNKATTENKAIYFATKAELMQHIKGTSMVTWLELGQQMQSVANRRYNWAVIARKYNYLILKVSGMVRKNAKAGLHSQLSQLPPADLVANQLGQYAALKMFYDDEV</sequence>
<feature type="domain" description="DUF1972" evidence="4">
    <location>
        <begin position="7"/>
        <end position="179"/>
    </location>
</feature>
<keyword evidence="1" id="KW-0808">Transferase</keyword>
<dbReference type="SUPFAM" id="SSF53756">
    <property type="entry name" value="UDP-Glycosyltransferase/glycogen phosphorylase"/>
    <property type="match status" value="1"/>
</dbReference>
<dbReference type="InterPro" id="IPR001296">
    <property type="entry name" value="Glyco_trans_1"/>
</dbReference>
<keyword evidence="2" id="KW-0472">Membrane</keyword>
<dbReference type="PANTHER" id="PTHR46401">
    <property type="entry name" value="GLYCOSYLTRANSFERASE WBBK-RELATED"/>
    <property type="match status" value="1"/>
</dbReference>
<keyword evidence="2" id="KW-0812">Transmembrane</keyword>
<name>A0ABX1HGR0_9BACT</name>